<accession>A0ABX8X195</accession>
<protein>
    <submittedName>
        <fullName evidence="1">Pentapeptide repeat-containing protein</fullName>
    </submittedName>
</protein>
<keyword evidence="2" id="KW-1185">Reference proteome</keyword>
<gene>
    <name evidence="1" type="ORF">K2F26_03330</name>
</gene>
<dbReference type="Gene3D" id="2.160.20.80">
    <property type="entry name" value="E3 ubiquitin-protein ligase SopA"/>
    <property type="match status" value="1"/>
</dbReference>
<sequence>MTDSQNNDSLPENLKRVYDSFAKLEQMKDPIRQEYELLEAAKSCNLPVDSFRQMFKDYCRQQHETRGMQRFFSATFWRTELLLEKLNHCLSELDIFPVLEHLSKLSILVALILYVTECGEREEQKNAQQRRANYEAWGVIRASENKPGNLGRIEALQDLNKQNPQVYLTHINLKKATLSEIDLPKAMLDGADFSQATLDQANLQGAILFNTNLYQANLINANLKNSRMFGANLEGTILEGADLEGADLTGVKGLKVTQIQKAKNYKLANYDPPLRKELGLSDVK</sequence>
<dbReference type="EMBL" id="CP080598">
    <property type="protein sequence ID" value="QYX32442.1"/>
    <property type="molecule type" value="Genomic_DNA"/>
</dbReference>
<organism evidence="1 2">
    <name type="scientific">Sphaerospermopsis torques-reginae ITEP-024</name>
    <dbReference type="NCBI Taxonomy" id="984208"/>
    <lineage>
        <taxon>Bacteria</taxon>
        <taxon>Bacillati</taxon>
        <taxon>Cyanobacteriota</taxon>
        <taxon>Cyanophyceae</taxon>
        <taxon>Nostocales</taxon>
        <taxon>Aphanizomenonaceae</taxon>
        <taxon>Sphaerospermopsis</taxon>
        <taxon>Sphaerospermopsis torques-reginae</taxon>
    </lineage>
</organism>
<dbReference type="SUPFAM" id="SSF141571">
    <property type="entry name" value="Pentapeptide repeat-like"/>
    <property type="match status" value="1"/>
</dbReference>
<dbReference type="Pfam" id="PF00805">
    <property type="entry name" value="Pentapeptide"/>
    <property type="match status" value="2"/>
</dbReference>
<evidence type="ECO:0000313" key="1">
    <source>
        <dbReference type="EMBL" id="QYX32442.1"/>
    </source>
</evidence>
<dbReference type="PANTHER" id="PTHR14136">
    <property type="entry name" value="BTB_POZ DOMAIN-CONTAINING PROTEIN KCTD9"/>
    <property type="match status" value="1"/>
</dbReference>
<dbReference type="RefSeq" id="WP_220610341.1">
    <property type="nucleotide sequence ID" value="NZ_CP080598.1"/>
</dbReference>
<dbReference type="PANTHER" id="PTHR14136:SF17">
    <property type="entry name" value="BTB_POZ DOMAIN-CONTAINING PROTEIN KCTD9"/>
    <property type="match status" value="1"/>
</dbReference>
<dbReference type="Proteomes" id="UP000826540">
    <property type="component" value="Chromosome"/>
</dbReference>
<reference evidence="1 2" key="1">
    <citation type="journal article" date="2022" name="J. Am. Chem. Soc.">
        <title>Biosynthesis of Guanitoxin Enables Global Environmental Detection in Freshwater Cyanobacteria.</title>
        <authorList>
            <person name="Lima S.T."/>
            <person name="Fallon T.R."/>
            <person name="Cordoza J.L."/>
            <person name="Chekan J.R."/>
            <person name="Delbaje E."/>
            <person name="Hopiavuori A.R."/>
            <person name="Alvarenga D.O."/>
            <person name="Wood S.M."/>
            <person name="Luhavaya H."/>
            <person name="Baumgartner J.T."/>
            <person name="Dorr F.A."/>
            <person name="Etchegaray A."/>
            <person name="Pinto E."/>
            <person name="McKinnie S.M.K."/>
            <person name="Fiore M.F."/>
            <person name="Moore B.S."/>
        </authorList>
    </citation>
    <scope>NUCLEOTIDE SEQUENCE [LARGE SCALE GENOMIC DNA]</scope>
    <source>
        <strain evidence="1 2">ITEP-024</strain>
    </source>
</reference>
<dbReference type="InterPro" id="IPR051082">
    <property type="entry name" value="Pentapeptide-BTB/POZ_domain"/>
</dbReference>
<evidence type="ECO:0000313" key="2">
    <source>
        <dbReference type="Proteomes" id="UP000826540"/>
    </source>
</evidence>
<proteinExistence type="predicted"/>
<name>A0ABX8X195_9CYAN</name>
<dbReference type="InterPro" id="IPR001646">
    <property type="entry name" value="5peptide_repeat"/>
</dbReference>